<dbReference type="AlphaFoldDB" id="A0A3R7INX1"/>
<comment type="caution">
    <text evidence="3">The sequence shown here is derived from an EMBL/GenBank/DDBJ whole genome shotgun (WGS) entry which is preliminary data.</text>
</comment>
<dbReference type="EMBL" id="MBAD02002824">
    <property type="protein sequence ID" value="RLN44120.1"/>
    <property type="molecule type" value="Genomic_DNA"/>
</dbReference>
<name>A0A3R7INX1_9STRA</name>
<keyword evidence="2" id="KW-1133">Transmembrane helix</keyword>
<proteinExistence type="predicted"/>
<reference evidence="3 4" key="1">
    <citation type="submission" date="2018-07" db="EMBL/GenBank/DDBJ databases">
        <title>Genome sequencing of oomycete isolates from Chile give support for New Zealand origin for Phytophthora kernoviae and make available the first Nothophytophthora sp. genome.</title>
        <authorList>
            <person name="Studholme D.J."/>
            <person name="Sanfuentes E."/>
            <person name="Panda P."/>
            <person name="Hill R."/>
            <person name="Sambles C."/>
            <person name="Grant M."/>
            <person name="Williams N.M."/>
            <person name="Mcdougal R.L."/>
        </authorList>
    </citation>
    <scope>NUCLEOTIDE SEQUENCE [LARGE SCALE GENOMIC DNA]</scope>
    <source>
        <strain evidence="3">Chile7</strain>
    </source>
</reference>
<feature type="transmembrane region" description="Helical" evidence="2">
    <location>
        <begin position="182"/>
        <end position="203"/>
    </location>
</feature>
<evidence type="ECO:0000256" key="2">
    <source>
        <dbReference type="SAM" id="Phobius"/>
    </source>
</evidence>
<feature type="transmembrane region" description="Helical" evidence="2">
    <location>
        <begin position="421"/>
        <end position="444"/>
    </location>
</feature>
<protein>
    <submittedName>
        <fullName evidence="3">Uncharacterized protein</fullName>
    </submittedName>
</protein>
<feature type="region of interest" description="Disordered" evidence="1">
    <location>
        <begin position="1"/>
        <end position="75"/>
    </location>
</feature>
<accession>A0A3R7INX1</accession>
<gene>
    <name evidence="3" type="ORF">BBJ29_008072</name>
</gene>
<sequence length="764" mass="82335">MREKPSEENLPFGARCPFPKQGPTESEGDAATNIVDSSSVDDIVAVASSSSNDNGDSSAFDDAGEGKMTSSNAGDSCTCMSSYESYLANRYYYTPLQRYFPSAEYTYCSVNDSVCSACISEWQTTFASMGSAGPSTYCTGANGCVCVADCEVQDWEEAAINYECNLGSSGSGSSDTFTGLRVTISVVIGVAVALLLAFATWTVRRFVRQRSYSTTLQRGPYVSTHARRRPQPQGPQLTLGGWNSLRQKLIDAENGFMNGEPVTLQRDVGDNTAAPANETATVIHVEEGCKRPRTCYDCLNVQVSSGECAIMPNGMCVNLADYSNYLNQQQEFGNYYKYYASSQYTYCSADDSACSACSSKWVSDYTSMGSIDSTYCTGLDGCLCLARCELPDWQASITTEQCTGSASGISLTTSTSTASRIGFALAVGVAFGVLLGLWGIKLLYRGRRRDRNPGVPGVYETRTVRRRPQGPQLALTGWKALREKLITMEQAAIGGDAVNMQEESLEDGGGYSTVNKTTSSNAGDSCTWYARGNCTQPRTGYDCLNVLLSTDECVIDPNGACVSMSVYEEYVENRQYYEPPSRYFPASNYTYCSVDDSVCSRCIAEWTSNYESTGSAGSTTHCTGLDGCVCVADCEVSDWQQTVIAHECGNDSDSAGRAEAISSGARTSILIGTGIGVGIIFTLLGIRRWPGSIPRPPLSGPQLDLTGWKLLREKLIETEHEVVKGDTVSLDVTARRTESLAGPYAVMVEVGQPQLSDPPNPLPN</sequence>
<dbReference type="Proteomes" id="UP000284657">
    <property type="component" value="Unassembled WGS sequence"/>
</dbReference>
<evidence type="ECO:0000313" key="4">
    <source>
        <dbReference type="Proteomes" id="UP000284657"/>
    </source>
</evidence>
<keyword evidence="2" id="KW-0812">Transmembrane</keyword>
<evidence type="ECO:0000313" key="3">
    <source>
        <dbReference type="EMBL" id="RLN44120.1"/>
    </source>
</evidence>
<evidence type="ECO:0000256" key="1">
    <source>
        <dbReference type="SAM" id="MobiDB-lite"/>
    </source>
</evidence>
<organism evidence="3 4">
    <name type="scientific">Phytophthora kernoviae</name>
    <dbReference type="NCBI Taxonomy" id="325452"/>
    <lineage>
        <taxon>Eukaryota</taxon>
        <taxon>Sar</taxon>
        <taxon>Stramenopiles</taxon>
        <taxon>Oomycota</taxon>
        <taxon>Peronosporomycetes</taxon>
        <taxon>Peronosporales</taxon>
        <taxon>Peronosporaceae</taxon>
        <taxon>Phytophthora</taxon>
    </lineage>
</organism>
<feature type="compositionally biased region" description="Low complexity" evidence="1">
    <location>
        <begin position="34"/>
        <end position="61"/>
    </location>
</feature>
<keyword evidence="2" id="KW-0472">Membrane</keyword>